<dbReference type="InterPro" id="IPR042094">
    <property type="entry name" value="T2SS_GspF_sf"/>
</dbReference>
<dbReference type="PANTHER" id="PTHR35007:SF1">
    <property type="entry name" value="PILUS ASSEMBLY PROTEIN"/>
    <property type="match status" value="1"/>
</dbReference>
<comment type="subcellular location">
    <subcellularLocation>
        <location evidence="1">Cell membrane</location>
        <topology evidence="1">Multi-pass membrane protein</topology>
    </subcellularLocation>
</comment>
<evidence type="ECO:0000256" key="5">
    <source>
        <dbReference type="ARBA" id="ARBA00023136"/>
    </source>
</evidence>
<gene>
    <name evidence="8" type="ORF">GCM10009737_12330</name>
</gene>
<feature type="transmembrane region" description="Helical" evidence="6">
    <location>
        <begin position="12"/>
        <end position="30"/>
    </location>
</feature>
<evidence type="ECO:0000259" key="7">
    <source>
        <dbReference type="Pfam" id="PF00482"/>
    </source>
</evidence>
<feature type="transmembrane region" description="Helical" evidence="6">
    <location>
        <begin position="303"/>
        <end position="325"/>
    </location>
</feature>
<evidence type="ECO:0000256" key="3">
    <source>
        <dbReference type="ARBA" id="ARBA00022692"/>
    </source>
</evidence>
<evidence type="ECO:0000313" key="9">
    <source>
        <dbReference type="Proteomes" id="UP001501612"/>
    </source>
</evidence>
<dbReference type="Proteomes" id="UP001501612">
    <property type="component" value="Unassembled WGS sequence"/>
</dbReference>
<evidence type="ECO:0000256" key="2">
    <source>
        <dbReference type="ARBA" id="ARBA00022475"/>
    </source>
</evidence>
<reference evidence="8 9" key="1">
    <citation type="journal article" date="2019" name="Int. J. Syst. Evol. Microbiol.">
        <title>The Global Catalogue of Microorganisms (GCM) 10K type strain sequencing project: providing services to taxonomists for standard genome sequencing and annotation.</title>
        <authorList>
            <consortium name="The Broad Institute Genomics Platform"/>
            <consortium name="The Broad Institute Genome Sequencing Center for Infectious Disease"/>
            <person name="Wu L."/>
            <person name="Ma J."/>
        </authorList>
    </citation>
    <scope>NUCLEOTIDE SEQUENCE [LARGE SCALE GENOMIC DNA]</scope>
    <source>
        <strain evidence="8 9">JCM 14046</strain>
    </source>
</reference>
<dbReference type="InterPro" id="IPR018076">
    <property type="entry name" value="T2SS_GspF_dom"/>
</dbReference>
<proteinExistence type="predicted"/>
<accession>A0ABN2P4I3</accession>
<feature type="transmembrane region" description="Helical" evidence="6">
    <location>
        <begin position="270"/>
        <end position="291"/>
    </location>
</feature>
<keyword evidence="5 6" id="KW-0472">Membrane</keyword>
<keyword evidence="2" id="KW-1003">Cell membrane</keyword>
<keyword evidence="9" id="KW-1185">Reference proteome</keyword>
<dbReference type="Pfam" id="PF00482">
    <property type="entry name" value="T2SSF"/>
    <property type="match status" value="1"/>
</dbReference>
<evidence type="ECO:0000313" key="8">
    <source>
        <dbReference type="EMBL" id="GAA1912354.1"/>
    </source>
</evidence>
<dbReference type="RefSeq" id="WP_344005172.1">
    <property type="nucleotide sequence ID" value="NZ_BAAAMY010000002.1"/>
</dbReference>
<dbReference type="PANTHER" id="PTHR35007">
    <property type="entry name" value="INTEGRAL MEMBRANE PROTEIN-RELATED"/>
    <property type="match status" value="1"/>
</dbReference>
<evidence type="ECO:0000256" key="1">
    <source>
        <dbReference type="ARBA" id="ARBA00004651"/>
    </source>
</evidence>
<evidence type="ECO:0000256" key="4">
    <source>
        <dbReference type="ARBA" id="ARBA00022989"/>
    </source>
</evidence>
<feature type="transmembrane region" description="Helical" evidence="6">
    <location>
        <begin position="127"/>
        <end position="145"/>
    </location>
</feature>
<feature type="transmembrane region" description="Helical" evidence="6">
    <location>
        <begin position="103"/>
        <end position="121"/>
    </location>
</feature>
<protein>
    <recommendedName>
        <fullName evidence="7">Type II secretion system protein GspF domain-containing protein</fullName>
    </recommendedName>
</protein>
<feature type="domain" description="Type II secretion system protein GspF" evidence="7">
    <location>
        <begin position="162"/>
        <end position="286"/>
    </location>
</feature>
<dbReference type="EMBL" id="BAAAMY010000002">
    <property type="protein sequence ID" value="GAA1912354.1"/>
    <property type="molecule type" value="Genomic_DNA"/>
</dbReference>
<keyword evidence="3 6" id="KW-0812">Transmembrane</keyword>
<keyword evidence="4 6" id="KW-1133">Transmembrane helix</keyword>
<organism evidence="8 9">
    <name type="scientific">Nocardioides lentus</name>
    <dbReference type="NCBI Taxonomy" id="338077"/>
    <lineage>
        <taxon>Bacteria</taxon>
        <taxon>Bacillati</taxon>
        <taxon>Actinomycetota</taxon>
        <taxon>Actinomycetes</taxon>
        <taxon>Propionibacteriales</taxon>
        <taxon>Nocardioidaceae</taxon>
        <taxon>Nocardioides</taxon>
    </lineage>
</organism>
<dbReference type="Gene3D" id="1.20.81.30">
    <property type="entry name" value="Type II secretion system (T2SS), domain F"/>
    <property type="match status" value="1"/>
</dbReference>
<name>A0ABN2P4I3_9ACTN</name>
<comment type="caution">
    <text evidence="8">The sequence shown here is derived from an EMBL/GenBank/DDBJ whole genome shotgun (WGS) entry which is preliminary data.</text>
</comment>
<sequence length="329" mass="34906">MGALGPDLLLYAGSAAIGVGLLVVLVLLLPRPERLGPAERVAAYTERTVGLGGRRDVAAPTPRVRFGAATGAAERVLVDAGGLEQRIAARLETAGSALKPAEWLVVHVGVALLTTLLGALLTGSAALGLLFLALGVVGPWVVLGVRASRRRKRFNEALPDTLQLISGSLSAGLSLAQSVDTIVREGVEPMVSEFRRAIVETRLGVDLEDALEGVATRLRSKDFGWVVMAVRIQREVGGNLAELLDTVAATMRERQYLRRQVSSLSAEGRLSCYVLGALPPAFLGYLCLSNWDYVGPMFTEPMGWVMLAGAGLLLGVGIVWMAAMVRMEV</sequence>
<evidence type="ECO:0000256" key="6">
    <source>
        <dbReference type="SAM" id="Phobius"/>
    </source>
</evidence>